<dbReference type="PANTHER" id="PTHR30238">
    <property type="entry name" value="MEMBRANE BOUND PREDICTED REDOX MODULATOR"/>
    <property type="match status" value="1"/>
</dbReference>
<keyword evidence="4 6" id="KW-1133">Transmembrane helix</keyword>
<comment type="similarity">
    <text evidence="2">Belongs to the TerC family.</text>
</comment>
<evidence type="ECO:0000256" key="1">
    <source>
        <dbReference type="ARBA" id="ARBA00004141"/>
    </source>
</evidence>
<evidence type="ECO:0000256" key="2">
    <source>
        <dbReference type="ARBA" id="ARBA00007511"/>
    </source>
</evidence>
<dbReference type="Proteomes" id="UP000319432">
    <property type="component" value="Chromosome"/>
</dbReference>
<feature type="transmembrane region" description="Helical" evidence="6">
    <location>
        <begin position="27"/>
        <end position="53"/>
    </location>
</feature>
<dbReference type="Pfam" id="PF03741">
    <property type="entry name" value="TerC"/>
    <property type="match status" value="1"/>
</dbReference>
<feature type="transmembrane region" description="Helical" evidence="6">
    <location>
        <begin position="196"/>
        <end position="214"/>
    </location>
</feature>
<evidence type="ECO:0000256" key="4">
    <source>
        <dbReference type="ARBA" id="ARBA00022989"/>
    </source>
</evidence>
<comment type="subcellular location">
    <subcellularLocation>
        <location evidence="1">Membrane</location>
        <topology evidence="1">Multi-pass membrane protein</topology>
    </subcellularLocation>
</comment>
<name>A0A518VFK7_BRELA</name>
<feature type="transmembrane region" description="Helical" evidence="6">
    <location>
        <begin position="220"/>
        <end position="238"/>
    </location>
</feature>
<feature type="transmembrane region" description="Helical" evidence="6">
    <location>
        <begin position="60"/>
        <end position="79"/>
    </location>
</feature>
<dbReference type="EMBL" id="CP033464">
    <property type="protein sequence ID" value="QDX95729.1"/>
    <property type="molecule type" value="Genomic_DNA"/>
</dbReference>
<dbReference type="NCBIfam" id="TIGR03716">
    <property type="entry name" value="R_switched_YkoY"/>
    <property type="match status" value="1"/>
</dbReference>
<sequence>MLNVYASAFDGQMWINFLSSWESWSQILLLVGLEGLLSADNALVLAVMVAVLPVHQRKKALFYGFAGAILFRFFFIGLGNYLTSILWIKLVGAAYLAWLAISHFTKKNEVEQEEGYDVSKADKGWMVAVFGMFWATVIRVEGMDLAFSVDSILAALAVSNQLPILLLGGILGILMMRAVAGVFLRLIERIPQMETTAYVLIAIIAVKMGISEWVHIDHWLFFGVLVSVFLGTFVVAKVQNQDVQLARDEVAATKEEE</sequence>
<organism evidence="7 8">
    <name type="scientific">Brevibacillus laterosporus</name>
    <name type="common">Bacillus laterosporus</name>
    <dbReference type="NCBI Taxonomy" id="1465"/>
    <lineage>
        <taxon>Bacteria</taxon>
        <taxon>Bacillati</taxon>
        <taxon>Bacillota</taxon>
        <taxon>Bacilli</taxon>
        <taxon>Bacillales</taxon>
        <taxon>Paenibacillaceae</taxon>
        <taxon>Brevibacillus</taxon>
    </lineage>
</organism>
<dbReference type="OrthoDB" id="9806211at2"/>
<proteinExistence type="inferred from homology"/>
<feature type="transmembrane region" description="Helical" evidence="6">
    <location>
        <begin position="125"/>
        <end position="142"/>
    </location>
</feature>
<dbReference type="InterPro" id="IPR005496">
    <property type="entry name" value="Integral_membrane_TerC"/>
</dbReference>
<dbReference type="PANTHER" id="PTHR30238:SF6">
    <property type="entry name" value="TERC-LIKE PROTEIN"/>
    <property type="match status" value="1"/>
</dbReference>
<evidence type="ECO:0000256" key="6">
    <source>
        <dbReference type="SAM" id="Phobius"/>
    </source>
</evidence>
<dbReference type="GO" id="GO:0016020">
    <property type="term" value="C:membrane"/>
    <property type="evidence" value="ECO:0007669"/>
    <property type="project" value="UniProtKB-SubCell"/>
</dbReference>
<feature type="transmembrane region" description="Helical" evidence="6">
    <location>
        <begin position="85"/>
        <end position="104"/>
    </location>
</feature>
<accession>A0A518VFK7</accession>
<keyword evidence="5 6" id="KW-0472">Membrane</keyword>
<evidence type="ECO:0000313" key="7">
    <source>
        <dbReference type="EMBL" id="QDX95729.1"/>
    </source>
</evidence>
<evidence type="ECO:0000256" key="5">
    <source>
        <dbReference type="ARBA" id="ARBA00023136"/>
    </source>
</evidence>
<feature type="transmembrane region" description="Helical" evidence="6">
    <location>
        <begin position="162"/>
        <end position="184"/>
    </location>
</feature>
<evidence type="ECO:0008006" key="9">
    <source>
        <dbReference type="Google" id="ProtNLM"/>
    </source>
</evidence>
<dbReference type="InterPro" id="IPR022493">
    <property type="entry name" value="CHP03716_TM_YkoY"/>
</dbReference>
<evidence type="ECO:0000256" key="3">
    <source>
        <dbReference type="ARBA" id="ARBA00022692"/>
    </source>
</evidence>
<protein>
    <recommendedName>
        <fullName evidence="9">TerC family protein</fullName>
    </recommendedName>
</protein>
<keyword evidence="8" id="KW-1185">Reference proteome</keyword>
<dbReference type="AlphaFoldDB" id="A0A518VFK7"/>
<gene>
    <name evidence="7" type="ORF">EEL30_10390</name>
</gene>
<keyword evidence="3 6" id="KW-0812">Transmembrane</keyword>
<reference evidence="7 8" key="1">
    <citation type="submission" date="2018-11" db="EMBL/GenBank/DDBJ databases">
        <title>Phylogenetic determinants of toxin gene distribution in genomes of Brevibacillus laterosporus.</title>
        <authorList>
            <person name="Glare T.R."/>
            <person name="Durrant A."/>
            <person name="Berry C."/>
            <person name="Palma L."/>
            <person name="Ormskirk M."/>
            <person name="Cox M.O."/>
        </authorList>
    </citation>
    <scope>NUCLEOTIDE SEQUENCE [LARGE SCALE GENOMIC DNA]</scope>
    <source>
        <strain evidence="7 8">1821L</strain>
    </source>
</reference>
<evidence type="ECO:0000313" key="8">
    <source>
        <dbReference type="Proteomes" id="UP000319432"/>
    </source>
</evidence>